<evidence type="ECO:0000313" key="5">
    <source>
        <dbReference type="EMBL" id="GAA3552177.1"/>
    </source>
</evidence>
<evidence type="ECO:0000256" key="1">
    <source>
        <dbReference type="ARBA" id="ARBA00010830"/>
    </source>
</evidence>
<protein>
    <recommendedName>
        <fullName evidence="4">G5 domain-containing protein</fullName>
    </recommendedName>
</protein>
<evidence type="ECO:0000256" key="2">
    <source>
        <dbReference type="ARBA" id="ARBA00022729"/>
    </source>
</evidence>
<dbReference type="SMART" id="SM01208">
    <property type="entry name" value="G5"/>
    <property type="match status" value="1"/>
</dbReference>
<gene>
    <name evidence="5" type="ORF">GCM10022197_03940</name>
</gene>
<dbReference type="Gene3D" id="1.10.530.10">
    <property type="match status" value="1"/>
</dbReference>
<dbReference type="InterPro" id="IPR011098">
    <property type="entry name" value="G5_dom"/>
</dbReference>
<comment type="similarity">
    <text evidence="1">Belongs to the transglycosylase family. Rpf subfamily.</text>
</comment>
<reference evidence="6" key="1">
    <citation type="journal article" date="2019" name="Int. J. Syst. Evol. Microbiol.">
        <title>The Global Catalogue of Microorganisms (GCM) 10K type strain sequencing project: providing services to taxonomists for standard genome sequencing and annotation.</title>
        <authorList>
            <consortium name="The Broad Institute Genomics Platform"/>
            <consortium name="The Broad Institute Genome Sequencing Center for Infectious Disease"/>
            <person name="Wu L."/>
            <person name="Ma J."/>
        </authorList>
    </citation>
    <scope>NUCLEOTIDE SEQUENCE [LARGE SCALE GENOMIC DNA]</scope>
    <source>
        <strain evidence="6">JCM 16540</strain>
    </source>
</reference>
<dbReference type="PROSITE" id="PS51109">
    <property type="entry name" value="G5"/>
    <property type="match status" value="1"/>
</dbReference>
<keyword evidence="2" id="KW-0732">Signal</keyword>
<feature type="domain" description="G5" evidence="4">
    <location>
        <begin position="57"/>
        <end position="136"/>
    </location>
</feature>
<dbReference type="SUPFAM" id="SSF53955">
    <property type="entry name" value="Lysozyme-like"/>
    <property type="match status" value="1"/>
</dbReference>
<evidence type="ECO:0000256" key="3">
    <source>
        <dbReference type="ARBA" id="ARBA00022801"/>
    </source>
</evidence>
<comment type="caution">
    <text evidence="5">The sequence shown here is derived from an EMBL/GenBank/DDBJ whole genome shotgun (WGS) entry which is preliminary data.</text>
</comment>
<keyword evidence="3" id="KW-0378">Hydrolase</keyword>
<dbReference type="EMBL" id="BAAAYR010000001">
    <property type="protein sequence ID" value="GAA3552177.1"/>
    <property type="molecule type" value="Genomic_DNA"/>
</dbReference>
<keyword evidence="6" id="KW-1185">Reference proteome</keyword>
<proteinExistence type="inferred from homology"/>
<organism evidence="5 6">
    <name type="scientific">Microlunatus spumicola</name>
    <dbReference type="NCBI Taxonomy" id="81499"/>
    <lineage>
        <taxon>Bacteria</taxon>
        <taxon>Bacillati</taxon>
        <taxon>Actinomycetota</taxon>
        <taxon>Actinomycetes</taxon>
        <taxon>Propionibacteriales</taxon>
        <taxon>Propionibacteriaceae</taxon>
        <taxon>Microlunatus</taxon>
    </lineage>
</organism>
<dbReference type="Pfam" id="PF07501">
    <property type="entry name" value="G5"/>
    <property type="match status" value="1"/>
</dbReference>
<dbReference type="Pfam" id="PF06737">
    <property type="entry name" value="Transglycosylas"/>
    <property type="match status" value="1"/>
</dbReference>
<dbReference type="Pfam" id="PF03990">
    <property type="entry name" value="DUF348"/>
    <property type="match status" value="1"/>
</dbReference>
<name>A0ABP6WLI3_9ACTN</name>
<dbReference type="CDD" id="cd13925">
    <property type="entry name" value="RPF"/>
    <property type="match status" value="1"/>
</dbReference>
<dbReference type="Gene3D" id="2.20.230.10">
    <property type="entry name" value="Resuscitation-promoting factor rpfb"/>
    <property type="match status" value="1"/>
</dbReference>
<evidence type="ECO:0000313" key="6">
    <source>
        <dbReference type="Proteomes" id="UP001500767"/>
    </source>
</evidence>
<dbReference type="InterPro" id="IPR010618">
    <property type="entry name" value="RPF"/>
</dbReference>
<evidence type="ECO:0000259" key="4">
    <source>
        <dbReference type="PROSITE" id="PS51109"/>
    </source>
</evidence>
<accession>A0ABP6WLI3</accession>
<sequence>MRTTSIHLRYAAQESTVKVTGASTVADAITQLGLVVDGDDRVSPAPETAVTDGMSLVVDVVSVTKTIKKSTVKYKTIKKKTSSMMKGKKKTVRKGRTGKVTRTYTTTTVNGVATTDVHKKTNRKVRNKIVKVGTSKLDSSRWKQWNKIAKCESGGRWSINTHNGYYGGLQFSLSTWRSAGGNRFAKYPNKASKREQIHVANRLYKKRGFSPWSCKP</sequence>
<dbReference type="Proteomes" id="UP001500767">
    <property type="component" value="Unassembled WGS sequence"/>
</dbReference>
<dbReference type="InterPro" id="IPR007137">
    <property type="entry name" value="DUF348"/>
</dbReference>
<dbReference type="InterPro" id="IPR023346">
    <property type="entry name" value="Lysozyme-like_dom_sf"/>
</dbReference>